<keyword evidence="4" id="KW-0349">Heme</keyword>
<dbReference type="InterPro" id="IPR019791">
    <property type="entry name" value="Haem_peroxidase_animal"/>
</dbReference>
<reference evidence="9" key="1">
    <citation type="submission" date="2020-03" db="EMBL/GenBank/DDBJ databases">
        <authorList>
            <person name="Chebbi M.A."/>
            <person name="Drezen J.M."/>
        </authorList>
    </citation>
    <scope>NUCLEOTIDE SEQUENCE</scope>
    <source>
        <tissue evidence="9">Whole body</tissue>
    </source>
</reference>
<dbReference type="FunFam" id="1.10.640.10:FF:000003">
    <property type="entry name" value="chorion peroxidase"/>
    <property type="match status" value="1"/>
</dbReference>
<feature type="chain" id="PRO_5035180314" evidence="8">
    <location>
        <begin position="19"/>
        <end position="687"/>
    </location>
</feature>
<evidence type="ECO:0000256" key="7">
    <source>
        <dbReference type="ARBA" id="ARBA00023004"/>
    </source>
</evidence>
<evidence type="ECO:0000256" key="8">
    <source>
        <dbReference type="SAM" id="SignalP"/>
    </source>
</evidence>
<keyword evidence="6" id="KW-0560">Oxidoreductase</keyword>
<evidence type="ECO:0000256" key="2">
    <source>
        <dbReference type="ARBA" id="ARBA00022525"/>
    </source>
</evidence>
<protein>
    <submittedName>
        <fullName evidence="9">Uncharacterized protein</fullName>
    </submittedName>
</protein>
<dbReference type="PROSITE" id="PS50292">
    <property type="entry name" value="PEROXIDASE_3"/>
    <property type="match status" value="1"/>
</dbReference>
<dbReference type="CDD" id="cd09823">
    <property type="entry name" value="peroxinectin_like"/>
    <property type="match status" value="1"/>
</dbReference>
<feature type="signal peptide" evidence="8">
    <location>
        <begin position="1"/>
        <end position="18"/>
    </location>
</feature>
<dbReference type="GO" id="GO:0022412">
    <property type="term" value="P:cellular process involved in reproduction in multicellular organism"/>
    <property type="evidence" value="ECO:0007669"/>
    <property type="project" value="UniProtKB-ARBA"/>
</dbReference>
<dbReference type="PANTHER" id="PTHR11475:SF134">
    <property type="entry name" value="LD42267P"/>
    <property type="match status" value="1"/>
</dbReference>
<dbReference type="Pfam" id="PF03098">
    <property type="entry name" value="An_peroxidase"/>
    <property type="match status" value="1"/>
</dbReference>
<sequence length="687" mass="78233">MFIYILWWFILLVSDGKGVIVPSKMIRHLSRHVDDAMNKYDQKELAILNTGIQLSKESPSWFLSLSHEISDAAKNLSKQALRSETMAIMMVEAFKMTPEDAIVLLPTVTLGSGVCSDTNAFRNIVMECKNSNIKYRTYSGRCNNLLHPSWGAALESYSRILPADYQDGVSLPRLSVPSAREISINVFSHGIDIKHPYLMAITTLFGQFIANDLAHTPKMVLPNGKKFKCCNVDYDNFHPECFPIPMENYSGCMEYTRSAPHPGNTYQGCKLGSRQQMNQATSFLDLSTIYGNSEQITASLRANRSGLFSTQRKNLPVPLENLDNCRNSNKALPCFFSGDSRINESPGITLMHVLFLREHNRIAKQLNVLNPHWNDEKLFQESRRIIIAEMQHITYNEFLPVIFGESSLDRYRLRLAEPGAFTFYDPRIDPTLPNAVASAGIFFFFALTTKIDSMESRINSKSNEKFIHSNFYAPQELYESGAVDRLITSVTAENSRKQFGLNGILLKRFLYDEKTNQVAVDYVAHVIQEGRDHGLPRYIRWRSFCNLPQVKTFTDLLNIMSKDSIKRLQRVYRNVDDIDLITGALLEKPIKDSVMGPTFLCLLGTAFKNVRLGDRYWYENTKTPGAFTIKQLHEIRKTTLAKLLCDNGDTLKRVQPKVFLLEDSFLNPVTDCISYQKQSIDLTAWTE</sequence>
<dbReference type="Proteomes" id="UP000729913">
    <property type="component" value="Unassembled WGS sequence"/>
</dbReference>
<evidence type="ECO:0000256" key="1">
    <source>
        <dbReference type="ARBA" id="ARBA00004613"/>
    </source>
</evidence>
<dbReference type="GO" id="GO:0005576">
    <property type="term" value="C:extracellular region"/>
    <property type="evidence" value="ECO:0007669"/>
    <property type="project" value="UniProtKB-SubCell"/>
</dbReference>
<comment type="subcellular location">
    <subcellularLocation>
        <location evidence="1">Secreted</location>
    </subcellularLocation>
</comment>
<dbReference type="EMBL" id="JAAOIC020000060">
    <property type="protein sequence ID" value="KAG8035534.1"/>
    <property type="molecule type" value="Genomic_DNA"/>
</dbReference>
<comment type="caution">
    <text evidence="9">The sequence shown here is derived from an EMBL/GenBank/DDBJ whole genome shotgun (WGS) entry which is preliminary data.</text>
</comment>
<accession>A0A8J5R271</accession>
<evidence type="ECO:0000313" key="10">
    <source>
        <dbReference type="Proteomes" id="UP000729913"/>
    </source>
</evidence>
<keyword evidence="10" id="KW-1185">Reference proteome</keyword>
<keyword evidence="2" id="KW-0964">Secreted</keyword>
<keyword evidence="5 8" id="KW-0732">Signal</keyword>
<gene>
    <name evidence="9" type="ORF">G9C98_006980</name>
</gene>
<keyword evidence="7" id="KW-0408">Iron</keyword>
<dbReference type="AlphaFoldDB" id="A0A8J5R271"/>
<evidence type="ECO:0000256" key="6">
    <source>
        <dbReference type="ARBA" id="ARBA00023002"/>
    </source>
</evidence>
<proteinExistence type="predicted"/>
<evidence type="ECO:0000313" key="9">
    <source>
        <dbReference type="EMBL" id="KAG8035534.1"/>
    </source>
</evidence>
<dbReference type="OrthoDB" id="10264544at2759"/>
<organism evidence="9 10">
    <name type="scientific">Cotesia typhae</name>
    <dbReference type="NCBI Taxonomy" id="2053667"/>
    <lineage>
        <taxon>Eukaryota</taxon>
        <taxon>Metazoa</taxon>
        <taxon>Ecdysozoa</taxon>
        <taxon>Arthropoda</taxon>
        <taxon>Hexapoda</taxon>
        <taxon>Insecta</taxon>
        <taxon>Pterygota</taxon>
        <taxon>Neoptera</taxon>
        <taxon>Endopterygota</taxon>
        <taxon>Hymenoptera</taxon>
        <taxon>Apocrita</taxon>
        <taxon>Ichneumonoidea</taxon>
        <taxon>Braconidae</taxon>
        <taxon>Microgastrinae</taxon>
        <taxon>Cotesia</taxon>
    </lineage>
</organism>
<evidence type="ECO:0000256" key="3">
    <source>
        <dbReference type="ARBA" id="ARBA00022559"/>
    </source>
</evidence>
<name>A0A8J5R271_9HYME</name>
<dbReference type="PANTHER" id="PTHR11475">
    <property type="entry name" value="OXIDASE/PEROXIDASE"/>
    <property type="match status" value="1"/>
</dbReference>
<keyword evidence="3" id="KW-0575">Peroxidase</keyword>
<keyword evidence="4" id="KW-0479">Metal-binding</keyword>
<evidence type="ECO:0000256" key="5">
    <source>
        <dbReference type="ARBA" id="ARBA00022729"/>
    </source>
</evidence>
<dbReference type="GO" id="GO:0004601">
    <property type="term" value="F:peroxidase activity"/>
    <property type="evidence" value="ECO:0007669"/>
    <property type="project" value="UniProtKB-KW"/>
</dbReference>
<reference evidence="9" key="2">
    <citation type="submission" date="2021-04" db="EMBL/GenBank/DDBJ databases">
        <title>Genome-wide patterns of bracovirus chromosomal integration into multiple host tissues during parasitism.</title>
        <authorList>
            <person name="Chebbi M.A.C."/>
        </authorList>
    </citation>
    <scope>NUCLEOTIDE SEQUENCE</scope>
    <source>
        <tissue evidence="9">Whole body</tissue>
    </source>
</reference>
<evidence type="ECO:0000256" key="4">
    <source>
        <dbReference type="ARBA" id="ARBA00022617"/>
    </source>
</evidence>